<organism evidence="1">
    <name type="scientific">marine sediment metagenome</name>
    <dbReference type="NCBI Taxonomy" id="412755"/>
    <lineage>
        <taxon>unclassified sequences</taxon>
        <taxon>metagenomes</taxon>
        <taxon>ecological metagenomes</taxon>
    </lineage>
</organism>
<reference evidence="1" key="1">
    <citation type="journal article" date="2015" name="Nature">
        <title>Complex archaea that bridge the gap between prokaryotes and eukaryotes.</title>
        <authorList>
            <person name="Spang A."/>
            <person name="Saw J.H."/>
            <person name="Jorgensen S.L."/>
            <person name="Zaremba-Niedzwiedzka K."/>
            <person name="Martijn J."/>
            <person name="Lind A.E."/>
            <person name="van Eijk R."/>
            <person name="Schleper C."/>
            <person name="Guy L."/>
            <person name="Ettema T.J."/>
        </authorList>
    </citation>
    <scope>NUCLEOTIDE SEQUENCE</scope>
</reference>
<name>A0A0F9IDQ0_9ZZZZ</name>
<dbReference type="Pfam" id="PF23790">
    <property type="entry name" value="Kyano_Gp96"/>
    <property type="match status" value="1"/>
</dbReference>
<sequence length="105" mass="12054">MAQVHEVRGRATSIRIRDGIGQVIYHNTDVVTWDARKVTLDTGGWRTVTTKTRMMQAANQFDLGYQVFQRDFGWHVKTKAGTFEFNDRTFAFDRETGRPIGNATE</sequence>
<gene>
    <name evidence="1" type="ORF">LCGC14_1889860</name>
</gene>
<dbReference type="EMBL" id="LAZR01019606">
    <property type="protein sequence ID" value="KKL91925.1"/>
    <property type="molecule type" value="Genomic_DNA"/>
</dbReference>
<evidence type="ECO:0000313" key="1">
    <source>
        <dbReference type="EMBL" id="KKL91925.1"/>
    </source>
</evidence>
<dbReference type="AlphaFoldDB" id="A0A0F9IDQ0"/>
<dbReference type="InterPro" id="IPR057004">
    <property type="entry name" value="Gp90-like"/>
</dbReference>
<accession>A0A0F9IDQ0</accession>
<comment type="caution">
    <text evidence="1">The sequence shown here is derived from an EMBL/GenBank/DDBJ whole genome shotgun (WGS) entry which is preliminary data.</text>
</comment>
<proteinExistence type="predicted"/>
<protein>
    <submittedName>
        <fullName evidence="1">Uncharacterized protein</fullName>
    </submittedName>
</protein>